<reference evidence="2" key="1">
    <citation type="journal article" date="2023" name="Mol. Phylogenet. Evol.">
        <title>Genome-scale phylogeny and comparative genomics of the fungal order Sordariales.</title>
        <authorList>
            <person name="Hensen N."/>
            <person name="Bonometti L."/>
            <person name="Westerberg I."/>
            <person name="Brannstrom I.O."/>
            <person name="Guillou S."/>
            <person name="Cros-Aarteil S."/>
            <person name="Calhoun S."/>
            <person name="Haridas S."/>
            <person name="Kuo A."/>
            <person name="Mondo S."/>
            <person name="Pangilinan J."/>
            <person name="Riley R."/>
            <person name="LaButti K."/>
            <person name="Andreopoulos B."/>
            <person name="Lipzen A."/>
            <person name="Chen C."/>
            <person name="Yan M."/>
            <person name="Daum C."/>
            <person name="Ng V."/>
            <person name="Clum A."/>
            <person name="Steindorff A."/>
            <person name="Ohm R.A."/>
            <person name="Martin F."/>
            <person name="Silar P."/>
            <person name="Natvig D.O."/>
            <person name="Lalanne C."/>
            <person name="Gautier V."/>
            <person name="Ament-Velasquez S.L."/>
            <person name="Kruys A."/>
            <person name="Hutchinson M.I."/>
            <person name="Powell A.J."/>
            <person name="Barry K."/>
            <person name="Miller A.N."/>
            <person name="Grigoriev I.V."/>
            <person name="Debuchy R."/>
            <person name="Gladieux P."/>
            <person name="Hiltunen Thoren M."/>
            <person name="Johannesson H."/>
        </authorList>
    </citation>
    <scope>NUCLEOTIDE SEQUENCE</scope>
    <source>
        <strain evidence="2">PSN243</strain>
    </source>
</reference>
<dbReference type="EMBL" id="MU865939">
    <property type="protein sequence ID" value="KAK4449071.1"/>
    <property type="molecule type" value="Genomic_DNA"/>
</dbReference>
<evidence type="ECO:0000256" key="1">
    <source>
        <dbReference type="SAM" id="MobiDB-lite"/>
    </source>
</evidence>
<gene>
    <name evidence="2" type="ORF">QBC34DRAFT_97816</name>
</gene>
<evidence type="ECO:0008006" key="4">
    <source>
        <dbReference type="Google" id="ProtNLM"/>
    </source>
</evidence>
<sequence length="316" mass="34344">MDPSDLFQLLAQGFPELGDVVRREVESLLKARDTSNHSMPGSQKDCLFAAIEAYVSLVLSLLPKLAERLANGSLMFDYINRQMAEVDEATDFSDFTHITLLSEKQRGLRLLVERLQGIVDDFNNNKTPFTPTLPRSSAPPQPFNSFSASPPFVSTPSTQRYLVGTPLGLHSHSVTKISGSPSNFDLGSSAFDIVGPGVSPSASSPQRGSGFPDTSSDRQRLVPLSLGGLSELAQRGKGQHTCPQAFQCTKGGVNADGSMVIFERNSAFRAHLQKHEKPFKCDLPGCANHSGFARIDQLLRHKAMARHGQHNKADAL</sequence>
<keyword evidence="3" id="KW-1185">Reference proteome</keyword>
<feature type="compositionally biased region" description="Low complexity" evidence="1">
    <location>
        <begin position="196"/>
        <end position="205"/>
    </location>
</feature>
<proteinExistence type="predicted"/>
<evidence type="ECO:0000313" key="3">
    <source>
        <dbReference type="Proteomes" id="UP001321760"/>
    </source>
</evidence>
<dbReference type="Proteomes" id="UP001321760">
    <property type="component" value="Unassembled WGS sequence"/>
</dbReference>
<feature type="region of interest" description="Disordered" evidence="1">
    <location>
        <begin position="196"/>
        <end position="219"/>
    </location>
</feature>
<dbReference type="AlphaFoldDB" id="A0AAV9GMU7"/>
<name>A0AAV9GMU7_9PEZI</name>
<protein>
    <recommendedName>
        <fullName evidence="4">C2H2-type domain-containing protein</fullName>
    </recommendedName>
</protein>
<comment type="caution">
    <text evidence="2">The sequence shown here is derived from an EMBL/GenBank/DDBJ whole genome shotgun (WGS) entry which is preliminary data.</text>
</comment>
<organism evidence="2 3">
    <name type="scientific">Podospora aff. communis PSN243</name>
    <dbReference type="NCBI Taxonomy" id="3040156"/>
    <lineage>
        <taxon>Eukaryota</taxon>
        <taxon>Fungi</taxon>
        <taxon>Dikarya</taxon>
        <taxon>Ascomycota</taxon>
        <taxon>Pezizomycotina</taxon>
        <taxon>Sordariomycetes</taxon>
        <taxon>Sordariomycetidae</taxon>
        <taxon>Sordariales</taxon>
        <taxon>Podosporaceae</taxon>
        <taxon>Podospora</taxon>
    </lineage>
</organism>
<evidence type="ECO:0000313" key="2">
    <source>
        <dbReference type="EMBL" id="KAK4449071.1"/>
    </source>
</evidence>
<accession>A0AAV9GMU7</accession>
<reference evidence="2" key="2">
    <citation type="submission" date="2023-05" db="EMBL/GenBank/DDBJ databases">
        <authorList>
            <consortium name="Lawrence Berkeley National Laboratory"/>
            <person name="Steindorff A."/>
            <person name="Hensen N."/>
            <person name="Bonometti L."/>
            <person name="Westerberg I."/>
            <person name="Brannstrom I.O."/>
            <person name="Guillou S."/>
            <person name="Cros-Aarteil S."/>
            <person name="Calhoun S."/>
            <person name="Haridas S."/>
            <person name="Kuo A."/>
            <person name="Mondo S."/>
            <person name="Pangilinan J."/>
            <person name="Riley R."/>
            <person name="Labutti K."/>
            <person name="Andreopoulos B."/>
            <person name="Lipzen A."/>
            <person name="Chen C."/>
            <person name="Yanf M."/>
            <person name="Daum C."/>
            <person name="Ng V."/>
            <person name="Clum A."/>
            <person name="Ohm R."/>
            <person name="Martin F."/>
            <person name="Silar P."/>
            <person name="Natvig D."/>
            <person name="Lalanne C."/>
            <person name="Gautier V."/>
            <person name="Ament-Velasquez S.L."/>
            <person name="Kruys A."/>
            <person name="Hutchinson M.I."/>
            <person name="Powell A.J."/>
            <person name="Barry K."/>
            <person name="Miller A.N."/>
            <person name="Grigoriev I.V."/>
            <person name="Debuchy R."/>
            <person name="Gladieux P."/>
            <person name="Thoren M.H."/>
            <person name="Johannesson H."/>
        </authorList>
    </citation>
    <scope>NUCLEOTIDE SEQUENCE</scope>
    <source>
        <strain evidence="2">PSN243</strain>
    </source>
</reference>